<dbReference type="InterPro" id="IPR009003">
    <property type="entry name" value="Peptidase_S1_PA"/>
</dbReference>
<evidence type="ECO:0000256" key="1">
    <source>
        <dbReference type="SAM" id="SignalP"/>
    </source>
</evidence>
<feature type="signal peptide" evidence="1">
    <location>
        <begin position="1"/>
        <end position="27"/>
    </location>
</feature>
<comment type="caution">
    <text evidence="2">The sequence shown here is derived from an EMBL/GenBank/DDBJ whole genome shotgun (WGS) entry which is preliminary data.</text>
</comment>
<keyword evidence="1" id="KW-0732">Signal</keyword>
<dbReference type="Proteomes" id="UP000591626">
    <property type="component" value="Unassembled WGS sequence"/>
</dbReference>
<gene>
    <name evidence="2" type="ORF">HC138_10570</name>
</gene>
<dbReference type="RefSeq" id="WP_167617340.1">
    <property type="nucleotide sequence ID" value="NZ_JAAUVV010000026.1"/>
</dbReference>
<evidence type="ECO:0000313" key="2">
    <source>
        <dbReference type="EMBL" id="NJJ04786.1"/>
    </source>
</evidence>
<accession>A0AAP7CDC4</accession>
<dbReference type="SUPFAM" id="SSF50494">
    <property type="entry name" value="Trypsin-like serine proteases"/>
    <property type="match status" value="1"/>
</dbReference>
<dbReference type="Gene3D" id="2.40.10.10">
    <property type="entry name" value="Trypsin-like serine proteases"/>
    <property type="match status" value="2"/>
</dbReference>
<evidence type="ECO:0000313" key="3">
    <source>
        <dbReference type="Proteomes" id="UP000591626"/>
    </source>
</evidence>
<name>A0AAP7CDC4_9CORY</name>
<dbReference type="EMBL" id="JAAUVV010000026">
    <property type="protein sequence ID" value="NJJ04786.1"/>
    <property type="molecule type" value="Genomic_DNA"/>
</dbReference>
<dbReference type="AlphaFoldDB" id="A0AAP7CDC4"/>
<feature type="chain" id="PRO_5043045609" evidence="1">
    <location>
        <begin position="28"/>
        <end position="291"/>
    </location>
</feature>
<proteinExistence type="predicted"/>
<protein>
    <submittedName>
        <fullName evidence="2">Trypsin</fullName>
    </submittedName>
</protein>
<organism evidence="2 3">
    <name type="scientific">Corynebacterium coyleae</name>
    <dbReference type="NCBI Taxonomy" id="53374"/>
    <lineage>
        <taxon>Bacteria</taxon>
        <taxon>Bacillati</taxon>
        <taxon>Actinomycetota</taxon>
        <taxon>Actinomycetes</taxon>
        <taxon>Mycobacteriales</taxon>
        <taxon>Corynebacteriaceae</taxon>
        <taxon>Corynebacterium</taxon>
    </lineage>
</organism>
<sequence>MRRLPSARTIVAAAVSALALVVTPALSAGAAPAMAQNAAPVDTADPNYFWRTDIISKALAGKPGADRVLHRVPGSFHDAPRVPAEADQARARGNALYGPGTPLYVGNTPGSEFMCTATVAGYNDRGQKVALTAGHCGNVGDKVKSADAPQLGTTGTITQVDKQKDFAVITLDKNTEVTRTYDGITANHVGGAPVRPGGTVCKKGVASGYTCAPTFTDWDTHNVNHVCAMQGDSGAPLMVGDRVIAMVNGGTWHAPFDIACHSPLQGPIHAPTASARLDSVLPLVKGGFRLP</sequence>
<reference evidence="2 3" key="1">
    <citation type="submission" date="2020-03" db="EMBL/GenBank/DDBJ databases">
        <title>Draft genome sequences of bacterial isolates from the female urobiome.</title>
        <authorList>
            <person name="Miller-Ensminger T."/>
            <person name="Wolfe A.J."/>
            <person name="Putonti C."/>
        </authorList>
    </citation>
    <scope>NUCLEOTIDE SEQUENCE [LARGE SCALE GENOMIC DNA]</scope>
    <source>
        <strain evidence="2 3">UMB8490</strain>
    </source>
</reference>
<dbReference type="InterPro" id="IPR043504">
    <property type="entry name" value="Peptidase_S1_PA_chymotrypsin"/>
</dbReference>